<dbReference type="PANTHER" id="PTHR34295">
    <property type="entry name" value="BIOTIN TRANSPORTER BIOY"/>
    <property type="match status" value="1"/>
</dbReference>
<organism evidence="4 5">
    <name type="scientific">Fredinandcohnia salidurans</name>
    <dbReference type="NCBI Taxonomy" id="2595041"/>
    <lineage>
        <taxon>Bacteria</taxon>
        <taxon>Bacillati</taxon>
        <taxon>Bacillota</taxon>
        <taxon>Bacilli</taxon>
        <taxon>Bacillales</taxon>
        <taxon>Bacillaceae</taxon>
        <taxon>Fredinandcohnia</taxon>
    </lineage>
</organism>
<protein>
    <recommendedName>
        <fullName evidence="2">Biotin transporter</fullName>
    </recommendedName>
</protein>
<proteinExistence type="inferred from homology"/>
<evidence type="ECO:0000313" key="4">
    <source>
        <dbReference type="EMBL" id="MFD1778793.1"/>
    </source>
</evidence>
<sequence>MTAISKPRIRAIEITYVGMFAALMAIGANITSMVPFLQVAGVPLTMQTFFAVLAGLLLGSRLGAISMTVYMLIGIAGAPVFSGFEAGLSPLIGGTGGFILSFIATAYFAGKIVEHAKGSPTLKTFMIAAFVGLFMNYFIGTNYMYFAFNFWLEVKMSYGAAWSVMAWFIVKDLAFTIFAALISPRIYRAVTRNSVNPSSTNLSK</sequence>
<keyword evidence="2 3" id="KW-0472">Membrane</keyword>
<dbReference type="InterPro" id="IPR003784">
    <property type="entry name" value="BioY"/>
</dbReference>
<dbReference type="Gene3D" id="1.10.1760.20">
    <property type="match status" value="1"/>
</dbReference>
<keyword evidence="2" id="KW-1003">Cell membrane</keyword>
<keyword evidence="3" id="KW-0812">Transmembrane</keyword>
<keyword evidence="5" id="KW-1185">Reference proteome</keyword>
<feature type="transmembrane region" description="Helical" evidence="3">
    <location>
        <begin position="12"/>
        <end position="30"/>
    </location>
</feature>
<keyword evidence="2" id="KW-0813">Transport</keyword>
<feature type="transmembrane region" description="Helical" evidence="3">
    <location>
        <begin position="122"/>
        <end position="140"/>
    </location>
</feature>
<dbReference type="PANTHER" id="PTHR34295:SF1">
    <property type="entry name" value="BIOTIN TRANSPORTER BIOY"/>
    <property type="match status" value="1"/>
</dbReference>
<dbReference type="RefSeq" id="WP_388037323.1">
    <property type="nucleotide sequence ID" value="NZ_JBHUEK010000010.1"/>
</dbReference>
<evidence type="ECO:0000256" key="2">
    <source>
        <dbReference type="PIRNR" id="PIRNR016661"/>
    </source>
</evidence>
<dbReference type="EMBL" id="JBHUEK010000010">
    <property type="protein sequence ID" value="MFD1778793.1"/>
    <property type="molecule type" value="Genomic_DNA"/>
</dbReference>
<name>A0ABW4MN24_9BACI</name>
<dbReference type="Pfam" id="PF02632">
    <property type="entry name" value="BioY"/>
    <property type="match status" value="1"/>
</dbReference>
<accession>A0ABW4MN24</accession>
<evidence type="ECO:0000313" key="5">
    <source>
        <dbReference type="Proteomes" id="UP001597227"/>
    </source>
</evidence>
<gene>
    <name evidence="4" type="ORF">ACFSFW_08945</name>
</gene>
<comment type="subcellular location">
    <subcellularLocation>
        <location evidence="2">Cell membrane</location>
        <topology evidence="2">Multi-pass membrane protein</topology>
    </subcellularLocation>
</comment>
<reference evidence="5" key="1">
    <citation type="journal article" date="2019" name="Int. J. Syst. Evol. Microbiol.">
        <title>The Global Catalogue of Microorganisms (GCM) 10K type strain sequencing project: providing services to taxonomists for standard genome sequencing and annotation.</title>
        <authorList>
            <consortium name="The Broad Institute Genomics Platform"/>
            <consortium name="The Broad Institute Genome Sequencing Center for Infectious Disease"/>
            <person name="Wu L."/>
            <person name="Ma J."/>
        </authorList>
    </citation>
    <scope>NUCLEOTIDE SEQUENCE [LARGE SCALE GENOMIC DNA]</scope>
    <source>
        <strain evidence="5">CCUG 15531</strain>
    </source>
</reference>
<comment type="caution">
    <text evidence="4">The sequence shown here is derived from an EMBL/GenBank/DDBJ whole genome shotgun (WGS) entry which is preliminary data.</text>
</comment>
<dbReference type="Proteomes" id="UP001597227">
    <property type="component" value="Unassembled WGS sequence"/>
</dbReference>
<feature type="transmembrane region" description="Helical" evidence="3">
    <location>
        <begin position="65"/>
        <end position="84"/>
    </location>
</feature>
<feature type="transmembrane region" description="Helical" evidence="3">
    <location>
        <begin position="36"/>
        <end position="58"/>
    </location>
</feature>
<feature type="transmembrane region" description="Helical" evidence="3">
    <location>
        <begin position="160"/>
        <end position="182"/>
    </location>
</feature>
<evidence type="ECO:0000256" key="3">
    <source>
        <dbReference type="SAM" id="Phobius"/>
    </source>
</evidence>
<keyword evidence="3" id="KW-1133">Transmembrane helix</keyword>
<comment type="similarity">
    <text evidence="1 2">Belongs to the BioY family.</text>
</comment>
<dbReference type="PIRSF" id="PIRSF016661">
    <property type="entry name" value="BioY"/>
    <property type="match status" value="1"/>
</dbReference>
<feature type="transmembrane region" description="Helical" evidence="3">
    <location>
        <begin position="90"/>
        <end position="110"/>
    </location>
</feature>
<evidence type="ECO:0000256" key="1">
    <source>
        <dbReference type="ARBA" id="ARBA00010692"/>
    </source>
</evidence>